<keyword evidence="3" id="KW-1185">Reference proteome</keyword>
<feature type="domain" description="Tox-REase-5" evidence="1">
    <location>
        <begin position="394"/>
        <end position="485"/>
    </location>
</feature>
<evidence type="ECO:0000313" key="2">
    <source>
        <dbReference type="EMBL" id="NBC38960.1"/>
    </source>
</evidence>
<accession>A0A7X4Y4W8</accession>
<dbReference type="AlphaFoldDB" id="A0A7X4Y4W8"/>
<evidence type="ECO:0000313" key="3">
    <source>
        <dbReference type="Proteomes" id="UP000537825"/>
    </source>
</evidence>
<proteinExistence type="predicted"/>
<dbReference type="Proteomes" id="UP000537825">
    <property type="component" value="Unassembled WGS sequence"/>
</dbReference>
<dbReference type="InterPro" id="IPR028904">
    <property type="entry name" value="Tox-REase-5_dom"/>
</dbReference>
<dbReference type="Pfam" id="PF15648">
    <property type="entry name" value="Tox-REase-5"/>
    <property type="match status" value="1"/>
</dbReference>
<reference evidence="2 3" key="1">
    <citation type="submission" date="2020-01" db="EMBL/GenBank/DDBJ databases">
        <title>The draft genome sequence of Corallococcus exiguus DSM 14696.</title>
        <authorList>
            <person name="Zhang X."/>
            <person name="Zhu H."/>
        </authorList>
    </citation>
    <scope>NUCLEOTIDE SEQUENCE [LARGE SCALE GENOMIC DNA]</scope>
    <source>
        <strain evidence="2 3">DSM 14696</strain>
    </source>
</reference>
<comment type="caution">
    <text evidence="2">The sequence shown here is derived from an EMBL/GenBank/DDBJ whole genome shotgun (WGS) entry which is preliminary data.</text>
</comment>
<gene>
    <name evidence="2" type="ORF">GTZ93_03905</name>
</gene>
<name>A0A7X4Y4W8_9BACT</name>
<organism evidence="2 3">
    <name type="scientific">Corallococcus exiguus</name>
    <dbReference type="NCBI Taxonomy" id="83462"/>
    <lineage>
        <taxon>Bacteria</taxon>
        <taxon>Pseudomonadati</taxon>
        <taxon>Myxococcota</taxon>
        <taxon>Myxococcia</taxon>
        <taxon>Myxococcales</taxon>
        <taxon>Cystobacterineae</taxon>
        <taxon>Myxococcaceae</taxon>
        <taxon>Corallococcus</taxon>
    </lineage>
</organism>
<protein>
    <recommendedName>
        <fullName evidence="1">Tox-REase-5 domain-containing protein</fullName>
    </recommendedName>
</protein>
<evidence type="ECO:0000259" key="1">
    <source>
        <dbReference type="Pfam" id="PF15648"/>
    </source>
</evidence>
<dbReference type="EMBL" id="JAAAPK010000001">
    <property type="protein sequence ID" value="NBC38960.1"/>
    <property type="molecule type" value="Genomic_DNA"/>
</dbReference>
<sequence>MAGLVGCAGGRARSLPVGLHGYARYHSASPAPLHGGAASEGAGGTVGDEAPVRLPPGTVLIGSAEERTLQAVELGLLEVDAFEKLLLRAGLEEPPVRRNPFTPEDAAEVLNRLMEKPVTPGTYPPRMAAGFVLREVLEGGAVSREELVRRVERFVREQVAVLRPDGYLAWALDGRTQQKVGTVQWKDGTFRAGNFELGRFYSGKGGVFRSVDAQLRAVDWRPLAEVYDDADVLSRSLDGAEDAFVELYHGMGQLLSHPTDSFASLRHLPQGVAALIASSPAYWERFRYMTEGEQIREAARLTTNVITLWGTASVTTRTLTRAAAGVEATVPVLAVSAEGLLSVERVAVPVGRAAAVLSGGSGAAIVLQKANATPAPAEPGKWGPAEESMSARARRYQEQISGHSADEAYWVGGVGRNSGGVKFDGFWDGVLREAKGPGYANKFQESLAPKGWFEETGARQLREQAGRQWRKTRNMGVRIEWHVAEKKAAGAIRRLLKRDGIDGIEVIHTPAR</sequence>